<dbReference type="Pfam" id="PF00107">
    <property type="entry name" value="ADH_zinc_N"/>
    <property type="match status" value="1"/>
</dbReference>
<evidence type="ECO:0000256" key="2">
    <source>
        <dbReference type="ARBA" id="ARBA00023002"/>
    </source>
</evidence>
<dbReference type="InterPro" id="IPR020843">
    <property type="entry name" value="ER"/>
</dbReference>
<dbReference type="PANTHER" id="PTHR45348">
    <property type="entry name" value="HYPOTHETICAL OXIDOREDUCTASE (EUROFUNG)"/>
    <property type="match status" value="1"/>
</dbReference>
<evidence type="ECO:0000256" key="1">
    <source>
        <dbReference type="ARBA" id="ARBA00008072"/>
    </source>
</evidence>
<comment type="similarity">
    <text evidence="1">Belongs to the zinc-containing alcohol dehydrogenase family.</text>
</comment>
<protein>
    <submittedName>
        <fullName evidence="4">Enoyl reductase</fullName>
    </submittedName>
</protein>
<dbReference type="GO" id="GO:0016651">
    <property type="term" value="F:oxidoreductase activity, acting on NAD(P)H"/>
    <property type="evidence" value="ECO:0007669"/>
    <property type="project" value="InterPro"/>
</dbReference>
<dbReference type="InParanoid" id="A0A2P5HZY4"/>
<dbReference type="STRING" id="158607.A0A2P5HZY4"/>
<dbReference type="InterPro" id="IPR047122">
    <property type="entry name" value="Trans-enoyl_RdTase-like"/>
</dbReference>
<evidence type="ECO:0000259" key="3">
    <source>
        <dbReference type="SMART" id="SM00829"/>
    </source>
</evidence>
<dbReference type="Proteomes" id="UP000094444">
    <property type="component" value="Unassembled WGS sequence"/>
</dbReference>
<dbReference type="InterPro" id="IPR013154">
    <property type="entry name" value="ADH-like_N"/>
</dbReference>
<comment type="caution">
    <text evidence="4">The sequence shown here is derived from an EMBL/GenBank/DDBJ whole genome shotgun (WGS) entry which is preliminary data.</text>
</comment>
<dbReference type="SUPFAM" id="SSF50129">
    <property type="entry name" value="GroES-like"/>
    <property type="match status" value="1"/>
</dbReference>
<dbReference type="InterPro" id="IPR013149">
    <property type="entry name" value="ADH-like_C"/>
</dbReference>
<name>A0A2P5HZY4_DIAHE</name>
<keyword evidence="2" id="KW-0560">Oxidoreductase</keyword>
<dbReference type="Pfam" id="PF08240">
    <property type="entry name" value="ADH_N"/>
    <property type="match status" value="1"/>
</dbReference>
<evidence type="ECO:0000313" key="5">
    <source>
        <dbReference type="Proteomes" id="UP000094444"/>
    </source>
</evidence>
<keyword evidence="5" id="KW-1185">Reference proteome</keyword>
<sequence length="363" mass="39112">MGNAMDPATTPATQRALVIDDKDQAVIWAEAPCPKLPPDQVLLRTEAVGLNPSDTKMRGSFVTPFATLGADYAGTVVAVGSDVNDVKIGDRVCGAQNEMCALTPEWGAFGEYNVTRGRMWMKIPDSWSTEAAASLPVGISTSGIALRLLGLPLPDKMVPKPVTVLVYGGSTATATIAMQMMRLSGIVPIATCSPKNFDLAKKNGAAEVFDYHDKDLVEKIRTYTKGNLKYVLDCITNVESTTVSFAAIGRAGGKYVSLDPFPEHAASRKVVKTDWVVGPLIFGEGSTWPEPWGRPGSEELRDFGVELWGVAQKLVQEGKLHHHPLRVLDGGLENISQGMELVRSKKLSGEKVVVRFRGASEQT</sequence>
<organism evidence="4 5">
    <name type="scientific">Diaporthe helianthi</name>
    <dbReference type="NCBI Taxonomy" id="158607"/>
    <lineage>
        <taxon>Eukaryota</taxon>
        <taxon>Fungi</taxon>
        <taxon>Dikarya</taxon>
        <taxon>Ascomycota</taxon>
        <taxon>Pezizomycotina</taxon>
        <taxon>Sordariomycetes</taxon>
        <taxon>Sordariomycetidae</taxon>
        <taxon>Diaporthales</taxon>
        <taxon>Diaporthaceae</taxon>
        <taxon>Diaporthe</taxon>
    </lineage>
</organism>
<dbReference type="InterPro" id="IPR036291">
    <property type="entry name" value="NAD(P)-bd_dom_sf"/>
</dbReference>
<evidence type="ECO:0000313" key="4">
    <source>
        <dbReference type="EMBL" id="POS75825.1"/>
    </source>
</evidence>
<gene>
    <name evidence="4" type="ORF">DHEL01_v205778</name>
</gene>
<dbReference type="SMART" id="SM00829">
    <property type="entry name" value="PKS_ER"/>
    <property type="match status" value="1"/>
</dbReference>
<dbReference type="OrthoDB" id="48317at2759"/>
<dbReference type="AlphaFoldDB" id="A0A2P5HZY4"/>
<dbReference type="PANTHER" id="PTHR45348:SF2">
    <property type="entry name" value="ZINC-TYPE ALCOHOL DEHYDROGENASE-LIKE PROTEIN C2E1P3.01"/>
    <property type="match status" value="1"/>
</dbReference>
<feature type="domain" description="Enoyl reductase (ER)" evidence="3">
    <location>
        <begin position="22"/>
        <end position="354"/>
    </location>
</feature>
<dbReference type="InterPro" id="IPR011032">
    <property type="entry name" value="GroES-like_sf"/>
</dbReference>
<dbReference type="SUPFAM" id="SSF51735">
    <property type="entry name" value="NAD(P)-binding Rossmann-fold domains"/>
    <property type="match status" value="1"/>
</dbReference>
<proteinExistence type="inferred from homology"/>
<accession>A0A2P5HZY4</accession>
<dbReference type="Gene3D" id="3.90.180.10">
    <property type="entry name" value="Medium-chain alcohol dehydrogenases, catalytic domain"/>
    <property type="match status" value="1"/>
</dbReference>
<dbReference type="EMBL" id="MAVT02000439">
    <property type="protein sequence ID" value="POS75825.1"/>
    <property type="molecule type" value="Genomic_DNA"/>
</dbReference>
<dbReference type="Gene3D" id="3.40.50.720">
    <property type="entry name" value="NAD(P)-binding Rossmann-like Domain"/>
    <property type="match status" value="1"/>
</dbReference>
<dbReference type="FunCoup" id="A0A2P5HZY4">
    <property type="interactions" value="239"/>
</dbReference>
<reference evidence="4" key="1">
    <citation type="submission" date="2017-09" db="EMBL/GenBank/DDBJ databases">
        <title>Polyketide synthases of a Diaporthe helianthi virulent isolate.</title>
        <authorList>
            <person name="Baroncelli R."/>
        </authorList>
    </citation>
    <scope>NUCLEOTIDE SEQUENCE [LARGE SCALE GENOMIC DNA]</scope>
    <source>
        <strain evidence="4">7/96</strain>
    </source>
</reference>
<dbReference type="CDD" id="cd08249">
    <property type="entry name" value="enoyl_reductase_like"/>
    <property type="match status" value="1"/>
</dbReference>